<dbReference type="GO" id="GO:0016020">
    <property type="term" value="C:membrane"/>
    <property type="evidence" value="ECO:0007669"/>
    <property type="project" value="UniProtKB-SubCell"/>
</dbReference>
<keyword evidence="3 5" id="KW-1133">Transmembrane helix</keyword>
<evidence type="ECO:0000313" key="7">
    <source>
        <dbReference type="Proteomes" id="UP000886865"/>
    </source>
</evidence>
<name>A0A9D1JYG5_9BACT</name>
<feature type="transmembrane region" description="Helical" evidence="5">
    <location>
        <begin position="6"/>
        <end position="22"/>
    </location>
</feature>
<dbReference type="Gene3D" id="1.10.287.3510">
    <property type="match status" value="1"/>
</dbReference>
<evidence type="ECO:0000256" key="2">
    <source>
        <dbReference type="ARBA" id="ARBA00022692"/>
    </source>
</evidence>
<feature type="transmembrane region" description="Helical" evidence="5">
    <location>
        <begin position="58"/>
        <end position="78"/>
    </location>
</feature>
<evidence type="ECO:0008006" key="8">
    <source>
        <dbReference type="Google" id="ProtNLM"/>
    </source>
</evidence>
<proteinExistence type="predicted"/>
<protein>
    <recommendedName>
        <fullName evidence="8">Monovalent cation/H+ antiporter subunit C</fullName>
    </recommendedName>
</protein>
<dbReference type="InterPro" id="IPR039428">
    <property type="entry name" value="NUOK/Mnh_C1-like"/>
</dbReference>
<evidence type="ECO:0000256" key="3">
    <source>
        <dbReference type="ARBA" id="ARBA00022989"/>
    </source>
</evidence>
<comment type="caution">
    <text evidence="6">The sequence shown here is derived from an EMBL/GenBank/DDBJ whole genome shotgun (WGS) entry which is preliminary data.</text>
</comment>
<reference evidence="6" key="2">
    <citation type="journal article" date="2021" name="PeerJ">
        <title>Extensive microbial diversity within the chicken gut microbiome revealed by metagenomics and culture.</title>
        <authorList>
            <person name="Gilroy R."/>
            <person name="Ravi A."/>
            <person name="Getino M."/>
            <person name="Pursley I."/>
            <person name="Horton D.L."/>
            <person name="Alikhan N.F."/>
            <person name="Baker D."/>
            <person name="Gharbi K."/>
            <person name="Hall N."/>
            <person name="Watson M."/>
            <person name="Adriaenssens E.M."/>
            <person name="Foster-Nyarko E."/>
            <person name="Jarju S."/>
            <person name="Secka A."/>
            <person name="Antonio M."/>
            <person name="Oren A."/>
            <person name="Chaudhuri R.R."/>
            <person name="La Ragione R."/>
            <person name="Hildebrand F."/>
            <person name="Pallen M.J."/>
        </authorList>
    </citation>
    <scope>NUCLEOTIDE SEQUENCE</scope>
    <source>
        <strain evidence="6">CHK152-2871</strain>
    </source>
</reference>
<dbReference type="EMBL" id="DVJQ01000027">
    <property type="protein sequence ID" value="HIS73988.1"/>
    <property type="molecule type" value="Genomic_DNA"/>
</dbReference>
<dbReference type="Proteomes" id="UP000886865">
    <property type="component" value="Unassembled WGS sequence"/>
</dbReference>
<keyword evidence="2 5" id="KW-0812">Transmembrane</keyword>
<comment type="subcellular location">
    <subcellularLocation>
        <location evidence="1">Membrane</location>
        <topology evidence="1">Multi-pass membrane protein</topology>
    </subcellularLocation>
</comment>
<accession>A0A9D1JYG5</accession>
<dbReference type="AlphaFoldDB" id="A0A9D1JYG5"/>
<evidence type="ECO:0000256" key="5">
    <source>
        <dbReference type="SAM" id="Phobius"/>
    </source>
</evidence>
<evidence type="ECO:0000313" key="6">
    <source>
        <dbReference type="EMBL" id="HIS73988.1"/>
    </source>
</evidence>
<reference evidence="6" key="1">
    <citation type="submission" date="2020-10" db="EMBL/GenBank/DDBJ databases">
        <authorList>
            <person name="Gilroy R."/>
        </authorList>
    </citation>
    <scope>NUCLEOTIDE SEQUENCE</scope>
    <source>
        <strain evidence="6">CHK152-2871</strain>
    </source>
</reference>
<evidence type="ECO:0000256" key="1">
    <source>
        <dbReference type="ARBA" id="ARBA00004141"/>
    </source>
</evidence>
<sequence length="97" mass="10905">MTNQVIYAIFLLFCSGIFITIASRNILKIFIGLLISYSCAIALLFVSKNPFCVEICTILSAIAPVISFASVFTITKIYKKFNTLDIDKIEKTVREEK</sequence>
<feature type="transmembrane region" description="Helical" evidence="5">
    <location>
        <begin position="29"/>
        <end position="46"/>
    </location>
</feature>
<gene>
    <name evidence="6" type="ORF">IAA86_03090</name>
</gene>
<evidence type="ECO:0000256" key="4">
    <source>
        <dbReference type="ARBA" id="ARBA00023136"/>
    </source>
</evidence>
<dbReference type="Pfam" id="PF00420">
    <property type="entry name" value="Oxidored_q2"/>
    <property type="match status" value="1"/>
</dbReference>
<organism evidence="6 7">
    <name type="scientific">Candidatus Galligastranaerophilus intestinavium</name>
    <dbReference type="NCBI Taxonomy" id="2840836"/>
    <lineage>
        <taxon>Bacteria</taxon>
        <taxon>Candidatus Galligastranaerophilus</taxon>
    </lineage>
</organism>
<keyword evidence="4 5" id="KW-0472">Membrane</keyword>